<dbReference type="PROSITE" id="PS50928">
    <property type="entry name" value="ABC_TM1"/>
    <property type="match status" value="1"/>
</dbReference>
<dbReference type="CDD" id="cd06261">
    <property type="entry name" value="TM_PBP2"/>
    <property type="match status" value="1"/>
</dbReference>
<evidence type="ECO:0000256" key="2">
    <source>
        <dbReference type="ARBA" id="ARBA00007069"/>
    </source>
</evidence>
<feature type="transmembrane region" description="Helical" evidence="8">
    <location>
        <begin position="92"/>
        <end position="115"/>
    </location>
</feature>
<proteinExistence type="inferred from homology"/>
<evidence type="ECO:0000256" key="6">
    <source>
        <dbReference type="ARBA" id="ARBA00022989"/>
    </source>
</evidence>
<keyword evidence="7 8" id="KW-0472">Membrane</keyword>
<dbReference type="RefSeq" id="WP_156063114.1">
    <property type="nucleotide sequence ID" value="NZ_CABWIH010000030.1"/>
</dbReference>
<comment type="subcellular location">
    <subcellularLocation>
        <location evidence="1 8">Cell membrane</location>
        <topology evidence="1 8">Multi-pass membrane protein</topology>
    </subcellularLocation>
</comment>
<feature type="transmembrane region" description="Helical" evidence="8">
    <location>
        <begin position="278"/>
        <end position="296"/>
    </location>
</feature>
<dbReference type="GO" id="GO:0055085">
    <property type="term" value="P:transmembrane transport"/>
    <property type="evidence" value="ECO:0007669"/>
    <property type="project" value="InterPro"/>
</dbReference>
<evidence type="ECO:0000256" key="3">
    <source>
        <dbReference type="ARBA" id="ARBA00022448"/>
    </source>
</evidence>
<dbReference type="PANTHER" id="PTHR42929:SF1">
    <property type="entry name" value="INNER MEMBRANE ABC TRANSPORTER PERMEASE PROTEIN YDCU-RELATED"/>
    <property type="match status" value="1"/>
</dbReference>
<dbReference type="Gene3D" id="1.10.3720.10">
    <property type="entry name" value="MetI-like"/>
    <property type="match status" value="1"/>
</dbReference>
<evidence type="ECO:0000313" key="11">
    <source>
        <dbReference type="Proteomes" id="UP000330807"/>
    </source>
</evidence>
<feature type="domain" description="ABC transmembrane type-1" evidence="9">
    <location>
        <begin position="93"/>
        <end position="299"/>
    </location>
</feature>
<evidence type="ECO:0000256" key="1">
    <source>
        <dbReference type="ARBA" id="ARBA00004651"/>
    </source>
</evidence>
<keyword evidence="4" id="KW-1003">Cell membrane</keyword>
<feature type="transmembrane region" description="Helical" evidence="8">
    <location>
        <begin position="235"/>
        <end position="258"/>
    </location>
</feature>
<name>A0A5K1IUM7_9ACTN</name>
<dbReference type="Pfam" id="PF00528">
    <property type="entry name" value="BPD_transp_1"/>
    <property type="match status" value="1"/>
</dbReference>
<accession>A0A5K1IUM7</accession>
<reference evidence="10 11" key="1">
    <citation type="submission" date="2019-10" db="EMBL/GenBank/DDBJ databases">
        <authorList>
            <person name="Wolf R A."/>
        </authorList>
    </citation>
    <scope>NUCLEOTIDE SEQUENCE [LARGE SCALE GENOMIC DNA]</scope>
    <source>
        <strain evidence="10">Collinsella_aerofaciens_AK_138A</strain>
    </source>
</reference>
<organism evidence="10 11">
    <name type="scientific">Collinsella aerofaciens</name>
    <dbReference type="NCBI Taxonomy" id="74426"/>
    <lineage>
        <taxon>Bacteria</taxon>
        <taxon>Bacillati</taxon>
        <taxon>Actinomycetota</taxon>
        <taxon>Coriobacteriia</taxon>
        <taxon>Coriobacteriales</taxon>
        <taxon>Coriobacteriaceae</taxon>
        <taxon>Collinsella</taxon>
    </lineage>
</organism>
<keyword evidence="6 8" id="KW-1133">Transmembrane helix</keyword>
<keyword evidence="3 8" id="KW-0813">Transport</keyword>
<feature type="transmembrane region" description="Helical" evidence="8">
    <location>
        <begin position="180"/>
        <end position="199"/>
    </location>
</feature>
<evidence type="ECO:0000256" key="7">
    <source>
        <dbReference type="ARBA" id="ARBA00023136"/>
    </source>
</evidence>
<dbReference type="PANTHER" id="PTHR42929">
    <property type="entry name" value="INNER MEMBRANE ABC TRANSPORTER PERMEASE PROTEIN YDCU-RELATED-RELATED"/>
    <property type="match status" value="1"/>
</dbReference>
<dbReference type="SUPFAM" id="SSF161098">
    <property type="entry name" value="MetI-like"/>
    <property type="match status" value="1"/>
</dbReference>
<feature type="transmembrane region" description="Helical" evidence="8">
    <location>
        <begin position="127"/>
        <end position="145"/>
    </location>
</feature>
<dbReference type="InterPro" id="IPR035906">
    <property type="entry name" value="MetI-like_sf"/>
</dbReference>
<dbReference type="InterPro" id="IPR000515">
    <property type="entry name" value="MetI-like"/>
</dbReference>
<dbReference type="Proteomes" id="UP000330807">
    <property type="component" value="Unassembled WGS sequence"/>
</dbReference>
<keyword evidence="5 8" id="KW-0812">Transmembrane</keyword>
<gene>
    <name evidence="10" type="primary">potB</name>
    <name evidence="10" type="ORF">LMKDKBCB_01418</name>
</gene>
<evidence type="ECO:0000256" key="4">
    <source>
        <dbReference type="ARBA" id="ARBA00022475"/>
    </source>
</evidence>
<sequence length="311" mass="34409">MSDTATVAATVAATEHDVEAARIERHRRFRSNTLPALVTVGPVTLWLIAFIAVPLLYILIMGFCSTDQYYNVVYSFTLDNFQVMLDPEYLKIYGQSILIAAISTAICLVLAYPFSYLISRTFKSKKTLLYMMIIIPFWTNSLVRIYGWRTFLSATGQLNTFLMAIGATSEPIQFLYNQACTVFGMAYDMFPFMVLPLYAAIEKLDESQIEASFDLGANMLTTIFKVVIPQTMSGIFSGCIMVFIPSLGAFYIADILGGGNADVIGNLIQRQFQSANDWPLGAALSILLIAITLLLVKIYQKAGGDMESLGV</sequence>
<dbReference type="AlphaFoldDB" id="A0A5K1IUM7"/>
<evidence type="ECO:0000259" key="9">
    <source>
        <dbReference type="PROSITE" id="PS50928"/>
    </source>
</evidence>
<comment type="similarity">
    <text evidence="2">Belongs to the binding-protein-dependent transport system permease family. CysTW subfamily.</text>
</comment>
<evidence type="ECO:0000256" key="8">
    <source>
        <dbReference type="RuleBase" id="RU363032"/>
    </source>
</evidence>
<evidence type="ECO:0000313" key="10">
    <source>
        <dbReference type="EMBL" id="VWL92669.1"/>
    </source>
</evidence>
<evidence type="ECO:0000256" key="5">
    <source>
        <dbReference type="ARBA" id="ARBA00022692"/>
    </source>
</evidence>
<protein>
    <submittedName>
        <fullName evidence="10">Spermidine/putrescine transport system permease protein PotB</fullName>
    </submittedName>
</protein>
<dbReference type="GO" id="GO:0005886">
    <property type="term" value="C:plasma membrane"/>
    <property type="evidence" value="ECO:0007669"/>
    <property type="project" value="UniProtKB-SubCell"/>
</dbReference>
<feature type="transmembrane region" description="Helical" evidence="8">
    <location>
        <begin position="34"/>
        <end position="60"/>
    </location>
</feature>
<dbReference type="EMBL" id="CABWIH010000030">
    <property type="protein sequence ID" value="VWL92669.1"/>
    <property type="molecule type" value="Genomic_DNA"/>
</dbReference>